<dbReference type="GO" id="GO:0015344">
    <property type="term" value="F:siderophore uptake transmembrane transporter activity"/>
    <property type="evidence" value="ECO:0007669"/>
    <property type="project" value="TreeGrafter"/>
</dbReference>
<dbReference type="InterPro" id="IPR000531">
    <property type="entry name" value="Beta-barrel_TonB"/>
</dbReference>
<evidence type="ECO:0000256" key="4">
    <source>
        <dbReference type="ARBA" id="ARBA00022452"/>
    </source>
</evidence>
<reference evidence="14 15" key="1">
    <citation type="submission" date="2019-12" db="EMBL/GenBank/DDBJ databases">
        <authorList>
            <person name="Xu J."/>
        </authorList>
    </citation>
    <scope>NUCLEOTIDE SEQUENCE [LARGE SCALE GENOMIC DNA]</scope>
    <source>
        <strain evidence="14 15">HX-5-24</strain>
    </source>
</reference>
<keyword evidence="7 10" id="KW-0472">Membrane</keyword>
<dbReference type="InterPro" id="IPR037066">
    <property type="entry name" value="Plug_dom_sf"/>
</dbReference>
<dbReference type="Gene3D" id="2.170.130.10">
    <property type="entry name" value="TonB-dependent receptor, plug domain"/>
    <property type="match status" value="1"/>
</dbReference>
<evidence type="ECO:0000256" key="10">
    <source>
        <dbReference type="PROSITE-ProRule" id="PRU01360"/>
    </source>
</evidence>
<proteinExistence type="inferred from homology"/>
<name>A0A7C9M390_9GAMM</name>
<keyword evidence="8 14" id="KW-0675">Receptor</keyword>
<dbReference type="CDD" id="cd01347">
    <property type="entry name" value="ligand_gated_channel"/>
    <property type="match status" value="1"/>
</dbReference>
<keyword evidence="9 10" id="KW-0998">Cell outer membrane</keyword>
<keyword evidence="15" id="KW-1185">Reference proteome</keyword>
<sequence length="690" mass="75471">MLAALAAPAFAADDTAPADARELDRVTVVGDARDSQSSTATRMNLTLRETPQSVSVIDRATLDAFGLTSVNQALGLATGIQVEQVETDRAYFTARGFDITNFQTDCIGLPMPYGLVNGDIDLAIYDRIEVLRGANGLMSSTGNPSATINFIRKRPTPDLQADAALTVGSWNNTRLDVDVSGGLANEGAVRGRAVAAFEQGDNYLDRYSRDKQVYYGILEADLGEATTLAVGASHQRNRPEGVLWGALPLFYSDGTPTDYDVSTSTAADWSHWDTDTTYAFAELQHDFAGQWQAKATVNYQETEENTELFYVSGTPDRATGLGLSPFPSAYDSTYRAHYADIYASGPLTLLGRSHDVVVGGNWARGNVREVSRYSDDVGPDLPPLELFDGYYPKPVWDAPSAGSDFDLERESLYATVRWNLSDSVKLITGASRTHAQSIGDSYGVSNSSDETKTTPFAGLVIDLAPNYSLYGSYGEIFNPQSELDENHQFVGALTGSNAEVGLKGAWKDNAINASIAVFRARQDNLAEFAGYYPGTFDSYYQGTNAESRGIEFDMAGRITDTWTLSGGITHMQLVDEDGQNTRDYVPRDTFRVATTVEIPQVAGLSFGGTLRWQSQIHVDDVLPDGAPVRVEQDAYALLGLMARYEFADRWTATLNLDNVTDEKYYPSLYWNQAFWAAPRNVSLTVAYRFQ</sequence>
<dbReference type="PANTHER" id="PTHR32552">
    <property type="entry name" value="FERRICHROME IRON RECEPTOR-RELATED"/>
    <property type="match status" value="1"/>
</dbReference>
<dbReference type="AlphaFoldDB" id="A0A7C9M390"/>
<evidence type="ECO:0000256" key="3">
    <source>
        <dbReference type="ARBA" id="ARBA00022448"/>
    </source>
</evidence>
<gene>
    <name evidence="14" type="ORF">GN331_08820</name>
</gene>
<keyword evidence="6 11" id="KW-0798">TonB box</keyword>
<evidence type="ECO:0000259" key="13">
    <source>
        <dbReference type="Pfam" id="PF07715"/>
    </source>
</evidence>
<dbReference type="InterPro" id="IPR012910">
    <property type="entry name" value="Plug_dom"/>
</dbReference>
<comment type="similarity">
    <text evidence="2 10 11">Belongs to the TonB-dependent receptor family.</text>
</comment>
<dbReference type="EMBL" id="WOXT01000002">
    <property type="protein sequence ID" value="MUV14306.1"/>
    <property type="molecule type" value="Genomic_DNA"/>
</dbReference>
<dbReference type="Proteomes" id="UP000479692">
    <property type="component" value="Unassembled WGS sequence"/>
</dbReference>
<feature type="domain" description="TonB-dependent receptor-like beta-barrel" evidence="12">
    <location>
        <begin position="248"/>
        <end position="659"/>
    </location>
</feature>
<dbReference type="Gene3D" id="2.40.170.20">
    <property type="entry name" value="TonB-dependent receptor, beta-barrel domain"/>
    <property type="match status" value="1"/>
</dbReference>
<dbReference type="InterPro" id="IPR010105">
    <property type="entry name" value="TonB_sidphr_rcpt"/>
</dbReference>
<evidence type="ECO:0000256" key="2">
    <source>
        <dbReference type="ARBA" id="ARBA00009810"/>
    </source>
</evidence>
<dbReference type="GO" id="GO:0015891">
    <property type="term" value="P:siderophore transport"/>
    <property type="evidence" value="ECO:0007669"/>
    <property type="project" value="InterPro"/>
</dbReference>
<protein>
    <submittedName>
        <fullName evidence="14">TonB-dependent siderophore receptor</fullName>
    </submittedName>
</protein>
<dbReference type="GO" id="GO:0038023">
    <property type="term" value="F:signaling receptor activity"/>
    <property type="evidence" value="ECO:0007669"/>
    <property type="project" value="InterPro"/>
</dbReference>
<evidence type="ECO:0000313" key="14">
    <source>
        <dbReference type="EMBL" id="MUV14306.1"/>
    </source>
</evidence>
<evidence type="ECO:0000256" key="11">
    <source>
        <dbReference type="RuleBase" id="RU003357"/>
    </source>
</evidence>
<comment type="subcellular location">
    <subcellularLocation>
        <location evidence="1 10">Cell outer membrane</location>
        <topology evidence="1 10">Multi-pass membrane protein</topology>
    </subcellularLocation>
</comment>
<dbReference type="PROSITE" id="PS52016">
    <property type="entry name" value="TONB_DEPENDENT_REC_3"/>
    <property type="match status" value="1"/>
</dbReference>
<dbReference type="GO" id="GO:0009279">
    <property type="term" value="C:cell outer membrane"/>
    <property type="evidence" value="ECO:0007669"/>
    <property type="project" value="UniProtKB-SubCell"/>
</dbReference>
<feature type="domain" description="TonB-dependent receptor plug" evidence="13">
    <location>
        <begin position="47"/>
        <end position="145"/>
    </location>
</feature>
<dbReference type="InterPro" id="IPR036942">
    <property type="entry name" value="Beta-barrel_TonB_sf"/>
</dbReference>
<evidence type="ECO:0000256" key="6">
    <source>
        <dbReference type="ARBA" id="ARBA00023077"/>
    </source>
</evidence>
<evidence type="ECO:0000256" key="7">
    <source>
        <dbReference type="ARBA" id="ARBA00023136"/>
    </source>
</evidence>
<comment type="caution">
    <text evidence="14">The sequence shown here is derived from an EMBL/GenBank/DDBJ whole genome shotgun (WGS) entry which is preliminary data.</text>
</comment>
<evidence type="ECO:0000256" key="5">
    <source>
        <dbReference type="ARBA" id="ARBA00022692"/>
    </source>
</evidence>
<dbReference type="InterPro" id="IPR039426">
    <property type="entry name" value="TonB-dep_rcpt-like"/>
</dbReference>
<dbReference type="SUPFAM" id="SSF56935">
    <property type="entry name" value="Porins"/>
    <property type="match status" value="1"/>
</dbReference>
<evidence type="ECO:0000256" key="8">
    <source>
        <dbReference type="ARBA" id="ARBA00023170"/>
    </source>
</evidence>
<accession>A0A7C9M390</accession>
<dbReference type="PANTHER" id="PTHR32552:SF74">
    <property type="entry name" value="HYDROXAMATE SIDEROPHORE RECEPTOR FHUE"/>
    <property type="match status" value="1"/>
</dbReference>
<dbReference type="NCBIfam" id="TIGR01783">
    <property type="entry name" value="TonB-siderophor"/>
    <property type="match status" value="1"/>
</dbReference>
<evidence type="ECO:0000256" key="9">
    <source>
        <dbReference type="ARBA" id="ARBA00023237"/>
    </source>
</evidence>
<keyword evidence="4 10" id="KW-1134">Transmembrane beta strand</keyword>
<keyword evidence="3 10" id="KW-0813">Transport</keyword>
<evidence type="ECO:0000256" key="1">
    <source>
        <dbReference type="ARBA" id="ARBA00004571"/>
    </source>
</evidence>
<keyword evidence="5 10" id="KW-0812">Transmembrane</keyword>
<dbReference type="Pfam" id="PF07715">
    <property type="entry name" value="Plug"/>
    <property type="match status" value="1"/>
</dbReference>
<evidence type="ECO:0000259" key="12">
    <source>
        <dbReference type="Pfam" id="PF00593"/>
    </source>
</evidence>
<organism evidence="14 15">
    <name type="scientific">Noviluteimonas gilva</name>
    <dbReference type="NCBI Taxonomy" id="2682097"/>
    <lineage>
        <taxon>Bacteria</taxon>
        <taxon>Pseudomonadati</taxon>
        <taxon>Pseudomonadota</taxon>
        <taxon>Gammaproteobacteria</taxon>
        <taxon>Lysobacterales</taxon>
        <taxon>Lysobacteraceae</taxon>
        <taxon>Noviluteimonas</taxon>
    </lineage>
</organism>
<dbReference type="Pfam" id="PF00593">
    <property type="entry name" value="TonB_dep_Rec_b-barrel"/>
    <property type="match status" value="1"/>
</dbReference>
<evidence type="ECO:0000313" key="15">
    <source>
        <dbReference type="Proteomes" id="UP000479692"/>
    </source>
</evidence>